<dbReference type="InterPro" id="IPR050234">
    <property type="entry name" value="Nuclear_hormone_rcpt_NR1"/>
</dbReference>
<dbReference type="SMART" id="SM00430">
    <property type="entry name" value="HOLI"/>
    <property type="match status" value="1"/>
</dbReference>
<dbReference type="PRINTS" id="PR00546">
    <property type="entry name" value="THYROIDHORMR"/>
</dbReference>
<dbReference type="PRINTS" id="PR00047">
    <property type="entry name" value="STROIDFINGER"/>
</dbReference>
<dbReference type="InterPro" id="IPR001723">
    <property type="entry name" value="Nuclear_hrmn_rcpt"/>
</dbReference>
<dbReference type="FunFam" id="3.30.50.10:FF:000013">
    <property type="entry name" value="Nuclear receptor subfamily 1 group D member 2"/>
    <property type="match status" value="1"/>
</dbReference>
<dbReference type="Gene3D" id="1.10.565.10">
    <property type="entry name" value="Retinoid X Receptor"/>
    <property type="match status" value="1"/>
</dbReference>
<keyword evidence="15" id="KW-1185">Reference proteome</keyword>
<feature type="region of interest" description="Disordered" evidence="11">
    <location>
        <begin position="1264"/>
        <end position="1288"/>
    </location>
</feature>
<feature type="region of interest" description="Disordered" evidence="11">
    <location>
        <begin position="542"/>
        <end position="652"/>
    </location>
</feature>
<feature type="region of interest" description="Disordered" evidence="11">
    <location>
        <begin position="683"/>
        <end position="717"/>
    </location>
</feature>
<feature type="compositionally biased region" description="Basic and acidic residues" evidence="11">
    <location>
        <begin position="1123"/>
        <end position="1136"/>
    </location>
</feature>
<evidence type="ECO:0000256" key="2">
    <source>
        <dbReference type="ARBA" id="ARBA00008092"/>
    </source>
</evidence>
<evidence type="ECO:0000256" key="6">
    <source>
        <dbReference type="ARBA" id="ARBA00023015"/>
    </source>
</evidence>
<name>A0AAE0YD99_9GAST</name>
<dbReference type="GO" id="GO:0005737">
    <property type="term" value="C:cytoplasm"/>
    <property type="evidence" value="ECO:0007669"/>
    <property type="project" value="UniProtKB-SubCell"/>
</dbReference>
<comment type="similarity">
    <text evidence="2">Belongs to the nuclear hormone receptor family. NR1 subfamily.</text>
</comment>
<dbReference type="Proteomes" id="UP001283361">
    <property type="component" value="Unassembled WGS sequence"/>
</dbReference>
<accession>A0AAE0YD99</accession>
<dbReference type="GO" id="GO:0045944">
    <property type="term" value="P:positive regulation of transcription by RNA polymerase II"/>
    <property type="evidence" value="ECO:0007669"/>
    <property type="project" value="TreeGrafter"/>
</dbReference>
<evidence type="ECO:0000256" key="7">
    <source>
        <dbReference type="ARBA" id="ARBA00023125"/>
    </source>
</evidence>
<evidence type="ECO:0000256" key="8">
    <source>
        <dbReference type="ARBA" id="ARBA00023163"/>
    </source>
</evidence>
<dbReference type="PROSITE" id="PS51030">
    <property type="entry name" value="NUCLEAR_REC_DBD_2"/>
    <property type="match status" value="1"/>
</dbReference>
<evidence type="ECO:0000256" key="1">
    <source>
        <dbReference type="ARBA" id="ARBA00004496"/>
    </source>
</evidence>
<evidence type="ECO:0000256" key="11">
    <source>
        <dbReference type="SAM" id="MobiDB-lite"/>
    </source>
</evidence>
<feature type="compositionally biased region" description="Polar residues" evidence="11">
    <location>
        <begin position="1229"/>
        <end position="1238"/>
    </location>
</feature>
<feature type="compositionally biased region" description="Polar residues" evidence="11">
    <location>
        <begin position="1141"/>
        <end position="1167"/>
    </location>
</feature>
<keyword evidence="6" id="KW-0805">Transcription regulation</keyword>
<evidence type="ECO:0000313" key="14">
    <source>
        <dbReference type="EMBL" id="KAK3740627.1"/>
    </source>
</evidence>
<feature type="region of interest" description="Disordered" evidence="11">
    <location>
        <begin position="1323"/>
        <end position="1406"/>
    </location>
</feature>
<dbReference type="GO" id="GO:0004879">
    <property type="term" value="F:nuclear receptor activity"/>
    <property type="evidence" value="ECO:0007669"/>
    <property type="project" value="InterPro"/>
</dbReference>
<feature type="compositionally biased region" description="Basic and acidic residues" evidence="11">
    <location>
        <begin position="392"/>
        <end position="411"/>
    </location>
</feature>
<feature type="region of interest" description="Disordered" evidence="11">
    <location>
        <begin position="392"/>
        <end position="455"/>
    </location>
</feature>
<feature type="domain" description="Nuclear receptor" evidence="12">
    <location>
        <begin position="37"/>
        <end position="113"/>
    </location>
</feature>
<dbReference type="SUPFAM" id="SSF57716">
    <property type="entry name" value="Glucocorticoid receptor-like (DNA-binding domain)"/>
    <property type="match status" value="1"/>
</dbReference>
<feature type="compositionally biased region" description="Low complexity" evidence="11">
    <location>
        <begin position="1062"/>
        <end position="1082"/>
    </location>
</feature>
<reference evidence="14" key="1">
    <citation type="journal article" date="2023" name="G3 (Bethesda)">
        <title>A reference genome for the long-term kleptoplast-retaining sea slug Elysia crispata morphotype clarki.</title>
        <authorList>
            <person name="Eastman K.E."/>
            <person name="Pendleton A.L."/>
            <person name="Shaikh M.A."/>
            <person name="Suttiyut T."/>
            <person name="Ogas R."/>
            <person name="Tomko P."/>
            <person name="Gavelis G."/>
            <person name="Widhalm J.R."/>
            <person name="Wisecaver J.H."/>
        </authorList>
    </citation>
    <scope>NUCLEOTIDE SEQUENCE</scope>
    <source>
        <strain evidence="14">ECLA1</strain>
    </source>
</reference>
<dbReference type="PRINTS" id="PR00398">
    <property type="entry name" value="STRDHORMONER"/>
</dbReference>
<keyword evidence="10" id="KW-0539">Nucleus</keyword>
<dbReference type="Gene3D" id="3.30.50.10">
    <property type="entry name" value="Erythroid Transcription Factor GATA-1, subunit A"/>
    <property type="match status" value="1"/>
</dbReference>
<feature type="compositionally biased region" description="Polar residues" evidence="11">
    <location>
        <begin position="438"/>
        <end position="452"/>
    </location>
</feature>
<feature type="region of interest" description="Disordered" evidence="11">
    <location>
        <begin position="1594"/>
        <end position="1615"/>
    </location>
</feature>
<proteinExistence type="inferred from homology"/>
<evidence type="ECO:0000256" key="3">
    <source>
        <dbReference type="ARBA" id="ARBA00022723"/>
    </source>
</evidence>
<evidence type="ECO:0000259" key="13">
    <source>
        <dbReference type="PROSITE" id="PS51843"/>
    </source>
</evidence>
<dbReference type="Pfam" id="PF00104">
    <property type="entry name" value="Hormone_recep"/>
    <property type="match status" value="1"/>
</dbReference>
<dbReference type="GO" id="GO:0030154">
    <property type="term" value="P:cell differentiation"/>
    <property type="evidence" value="ECO:0007669"/>
    <property type="project" value="TreeGrafter"/>
</dbReference>
<feature type="compositionally biased region" description="Low complexity" evidence="11">
    <location>
        <begin position="884"/>
        <end position="903"/>
    </location>
</feature>
<sequence length="1671" mass="178234">MMENLLNTSSAMIDTPQVSGQNERTSPATVAEFDGETVLCRVCGDRASGFHYGVHACEGCKGFFRRSIQQKIQYRPCLKNQQCNIQRVNRNRCQYCRLKKCISVGMSRDAVRFGRVPKKEKARIIEQMHKKSALSQAGELSSLLANGLDVAHAVVASHRNTCDLTQMRAAQMREHALNTQQYVSCPSNMACPLNNELGAEANANRGGCGDGGASGEGGGSGAITDFSESFTPAIKSVVDFAKGIPGFVLLNQDDQVTLLKAGTFEVLLVRFACLFDPQTNTMMFTGGKLYQRQPSSAVTTNAGFLLDSMFDFAERFNKMYLLDQEIALFSALVLLSPDRPGLRNVEQVERIQSKLSDTLQNMTNANHREDPTLFTKLIMKKQDLRTLNTLHSEKSIARQRANHERRERQTVEDCDMDFQDSLSTRSGRSSPSLSETSNMTMTSGYSGETGDSGSAVVGQRLPLEASSHQQVVLRTPYGTFFREEMSGFYGMMSDQPRRRCNTLDRDTLTRPRLHTIEEGNRRRYTLDRDYINKMVNRLSDRLEPREAGIPPAASMSSSATSSPIQEEGSSAALRGASGSTSSGYSSCGSAGGGSFTPISLPDGTQAGGGGGLQLPVSRTSPMAAGAGVNIHSSPGSPNSRSRSSSFSQQPDDYLHMRPRCYSYHHNSEGRAARMSLQRRLLAAAAAATPSTTTCPGPASSGQGEDEGVSGANNQGKQSLLSSLATAVTSGESPYMSAEMRRGSVGNAYSLHNRKSSLLADRPISYIGRGAGAGAVDMEKRVATANAVVAAHGLPLMKHVMPDGTIYPMGLPPPAEMSSHSHNPHHPHHPHPHHPALWHPQAAAAAALAMGLTPSSHHSPHSLPPSHPMMQQQQRNFPGNDEGITRSASFSTPTSSSSYHASNAEWDSLKKQRSSRSSLETEQHRDLNPPTTTSKAGCPSNRSPSSTISSVDAAAMKAAAAAAQGNMMMSMMMMGRPLMDAHNDPFIGHAFAAAAKERIGGRTGNNAENKGDNGEPHDTNGLPSSPSPSSNSTSPHPPPVPSSQSKLAMSSATANQALSESDPPTSLVTKTTSSPSSPSRTLSQDVSRVKSTSPDAGSQTCKQTRFSSDRGSPMGEDNGSLESFGHKKFDKFRKVEKGLATMEQQPQTSVNSAQSPLNTGKASKNQSGVKVKEEALEQEMEEEDCDEGENKLNVDLSGVKVERTSPRNVVDDANNEDTDMSPVGDAEPLSPNSAHSPNSGDRPKLSAKEAHPNLLAHLMNGGNALKVSSSSGQAAGGPSAKLSLGNPAQLNPSGASMSIPWNLSQHGVSAPIMRHSAGQFLPQQHQTHQMFKHPSFPNRSQPANSPIASPSALISQSPTHRPGTASPDNQKGLPSHENNHGSSCISPSSMQHQELNSSSSKKEEFHAAAVSNLKDKILRKYDSMENLHKISKGDSSPSPSPSQPFLTSSQSSSALLSLASNSNKSDSPPPAAPITGRSNSIGNTEGLNKELATKLTICSMASAETSRSCSPQDIIARPSSLPSSSSAAPDRAIVTSSYDSRSISHHAQPGPLFSPGLPHPASALTQIPQMLLSQGIHPANLSMYHSMLARGIPPSTLSSATPSTGATPEHFPHNGPLASMQRFADFFTKGNVMEPGEKRIDLNSPLNLTSRMEESQRLSGSSSPSQSPQTPA</sequence>
<feature type="region of interest" description="Disordered" evidence="11">
    <location>
        <begin position="998"/>
        <end position="1245"/>
    </location>
</feature>
<comment type="subcellular location">
    <subcellularLocation>
        <location evidence="1">Cytoplasm</location>
    </subcellularLocation>
</comment>
<feature type="compositionally biased region" description="Low complexity" evidence="11">
    <location>
        <begin position="1515"/>
        <end position="1528"/>
    </location>
</feature>
<dbReference type="InterPro" id="IPR013088">
    <property type="entry name" value="Znf_NHR/GATA"/>
</dbReference>
<feature type="compositionally biased region" description="Low complexity" evidence="11">
    <location>
        <begin position="632"/>
        <end position="647"/>
    </location>
</feature>
<feature type="compositionally biased region" description="Polar residues" evidence="11">
    <location>
        <begin position="1045"/>
        <end position="1058"/>
    </location>
</feature>
<keyword evidence="5" id="KW-0862">Zinc</keyword>
<dbReference type="PANTHER" id="PTHR24082">
    <property type="entry name" value="NUCLEAR HORMONE RECEPTOR"/>
    <property type="match status" value="1"/>
</dbReference>
<evidence type="ECO:0000313" key="15">
    <source>
        <dbReference type="Proteomes" id="UP001283361"/>
    </source>
</evidence>
<feature type="compositionally biased region" description="Low complexity" evidence="11">
    <location>
        <begin position="421"/>
        <end position="437"/>
    </location>
</feature>
<dbReference type="InterPro" id="IPR001628">
    <property type="entry name" value="Znf_hrmn_rcpt"/>
</dbReference>
<keyword evidence="4" id="KW-0863">Zinc-finger</keyword>
<feature type="compositionally biased region" description="Low complexity" evidence="11">
    <location>
        <begin position="1432"/>
        <end position="1465"/>
    </location>
</feature>
<feature type="compositionally biased region" description="Basic residues" evidence="11">
    <location>
        <begin position="821"/>
        <end position="835"/>
    </location>
</feature>
<dbReference type="SMART" id="SM00399">
    <property type="entry name" value="ZnF_C4"/>
    <property type="match status" value="1"/>
</dbReference>
<dbReference type="InterPro" id="IPR000536">
    <property type="entry name" value="Nucl_hrmn_rcpt_lig-bd"/>
</dbReference>
<gene>
    <name evidence="14" type="ORF">RRG08_025446</name>
</gene>
<dbReference type="GO" id="GO:0000122">
    <property type="term" value="P:negative regulation of transcription by RNA polymerase II"/>
    <property type="evidence" value="ECO:0007669"/>
    <property type="project" value="TreeGrafter"/>
</dbReference>
<dbReference type="Pfam" id="PF00105">
    <property type="entry name" value="zf-C4"/>
    <property type="match status" value="1"/>
</dbReference>
<dbReference type="PROSITE" id="PS51843">
    <property type="entry name" value="NR_LBD"/>
    <property type="match status" value="1"/>
</dbReference>
<feature type="compositionally biased region" description="Polar residues" evidence="11">
    <location>
        <begin position="1083"/>
        <end position="1109"/>
    </location>
</feature>
<feature type="compositionally biased region" description="Low complexity" evidence="11">
    <location>
        <begin position="683"/>
        <end position="700"/>
    </location>
</feature>
<keyword evidence="7" id="KW-0238">DNA-binding</keyword>
<feature type="compositionally biased region" description="Low complexity" evidence="11">
    <location>
        <begin position="1022"/>
        <end position="1033"/>
    </location>
</feature>
<keyword evidence="9" id="KW-0675">Receptor</keyword>
<feature type="region of interest" description="Disordered" evidence="11">
    <location>
        <begin position="1634"/>
        <end position="1671"/>
    </location>
</feature>
<dbReference type="SUPFAM" id="SSF48508">
    <property type="entry name" value="Nuclear receptor ligand-binding domain"/>
    <property type="match status" value="1"/>
</dbReference>
<feature type="compositionally biased region" description="Basic and acidic residues" evidence="11">
    <location>
        <begin position="1008"/>
        <end position="1017"/>
    </location>
</feature>
<feature type="compositionally biased region" description="Low complexity" evidence="11">
    <location>
        <begin position="1267"/>
        <end position="1279"/>
    </location>
</feature>
<feature type="domain" description="NR LBD" evidence="13">
    <location>
        <begin position="159"/>
        <end position="417"/>
    </location>
</feature>
<dbReference type="PROSITE" id="PS00031">
    <property type="entry name" value="NUCLEAR_REC_DBD_1"/>
    <property type="match status" value="1"/>
</dbReference>
<dbReference type="GO" id="GO:0008270">
    <property type="term" value="F:zinc ion binding"/>
    <property type="evidence" value="ECO:0007669"/>
    <property type="project" value="UniProtKB-KW"/>
</dbReference>
<evidence type="ECO:0000259" key="12">
    <source>
        <dbReference type="PROSITE" id="PS51030"/>
    </source>
</evidence>
<evidence type="ECO:0000256" key="4">
    <source>
        <dbReference type="ARBA" id="ARBA00022771"/>
    </source>
</evidence>
<comment type="caution">
    <text evidence="14">The sequence shown here is derived from an EMBL/GenBank/DDBJ whole genome shotgun (WGS) entry which is preliminary data.</text>
</comment>
<feature type="compositionally biased region" description="Acidic residues" evidence="11">
    <location>
        <begin position="1175"/>
        <end position="1186"/>
    </location>
</feature>
<dbReference type="CDD" id="cd07166">
    <property type="entry name" value="NR_DBD_REV_ERB"/>
    <property type="match status" value="1"/>
</dbReference>
<keyword evidence="8" id="KW-0804">Transcription</keyword>
<evidence type="ECO:0000256" key="9">
    <source>
        <dbReference type="ARBA" id="ARBA00023170"/>
    </source>
</evidence>
<feature type="region of interest" description="Disordered" evidence="11">
    <location>
        <begin position="850"/>
        <end position="948"/>
    </location>
</feature>
<feature type="region of interest" description="Disordered" evidence="11">
    <location>
        <begin position="1507"/>
        <end position="1559"/>
    </location>
</feature>
<feature type="compositionally biased region" description="Low complexity" evidence="11">
    <location>
        <begin position="1656"/>
        <end position="1671"/>
    </location>
</feature>
<evidence type="ECO:0000256" key="10">
    <source>
        <dbReference type="ARBA" id="ARBA00023242"/>
    </source>
</evidence>
<feature type="region of interest" description="Disordered" evidence="11">
    <location>
        <begin position="810"/>
        <end position="835"/>
    </location>
</feature>
<feature type="compositionally biased region" description="Low complexity" evidence="11">
    <location>
        <begin position="550"/>
        <end position="588"/>
    </location>
</feature>
<feature type="compositionally biased region" description="Polar residues" evidence="11">
    <location>
        <begin position="1379"/>
        <end position="1398"/>
    </location>
</feature>
<dbReference type="GO" id="GO:0000978">
    <property type="term" value="F:RNA polymerase II cis-regulatory region sequence-specific DNA binding"/>
    <property type="evidence" value="ECO:0007669"/>
    <property type="project" value="TreeGrafter"/>
</dbReference>
<feature type="region of interest" description="Disordered" evidence="11">
    <location>
        <begin position="1427"/>
        <end position="1482"/>
    </location>
</feature>
<feature type="compositionally biased region" description="Low complexity" evidence="11">
    <location>
        <begin position="1594"/>
        <end position="1607"/>
    </location>
</feature>
<feature type="compositionally biased region" description="Low complexity" evidence="11">
    <location>
        <begin position="939"/>
        <end position="948"/>
    </location>
</feature>
<keyword evidence="3" id="KW-0479">Metal-binding</keyword>
<organism evidence="14 15">
    <name type="scientific">Elysia crispata</name>
    <name type="common">lettuce slug</name>
    <dbReference type="NCBI Taxonomy" id="231223"/>
    <lineage>
        <taxon>Eukaryota</taxon>
        <taxon>Metazoa</taxon>
        <taxon>Spiralia</taxon>
        <taxon>Lophotrochozoa</taxon>
        <taxon>Mollusca</taxon>
        <taxon>Gastropoda</taxon>
        <taxon>Heterobranchia</taxon>
        <taxon>Euthyneura</taxon>
        <taxon>Panpulmonata</taxon>
        <taxon>Sacoglossa</taxon>
        <taxon>Placobranchoidea</taxon>
        <taxon>Plakobranchidae</taxon>
        <taxon>Elysia</taxon>
    </lineage>
</organism>
<dbReference type="InterPro" id="IPR035500">
    <property type="entry name" value="NHR-like_dom_sf"/>
</dbReference>
<dbReference type="EMBL" id="JAWDGP010006465">
    <property type="protein sequence ID" value="KAK3740627.1"/>
    <property type="molecule type" value="Genomic_DNA"/>
</dbReference>
<protein>
    <submittedName>
        <fullName evidence="14">Uncharacterized protein</fullName>
    </submittedName>
</protein>
<dbReference type="GO" id="GO:0009755">
    <property type="term" value="P:hormone-mediated signaling pathway"/>
    <property type="evidence" value="ECO:0007669"/>
    <property type="project" value="TreeGrafter"/>
</dbReference>
<feature type="compositionally biased region" description="Polar residues" evidence="11">
    <location>
        <begin position="1336"/>
        <end position="1358"/>
    </location>
</feature>
<evidence type="ECO:0000256" key="5">
    <source>
        <dbReference type="ARBA" id="ARBA00022833"/>
    </source>
</evidence>
<dbReference type="PANTHER" id="PTHR24082:SF473">
    <property type="entry name" value="ECDYSONE-INDUCED PROTEIN 75B, ISOFORM B"/>
    <property type="match status" value="1"/>
</dbReference>
<dbReference type="InterPro" id="IPR001728">
    <property type="entry name" value="ThyrH_rcpt"/>
</dbReference>